<comment type="caution">
    <text evidence="1">The sequence shown here is derived from an EMBL/GenBank/DDBJ whole genome shotgun (WGS) entry which is preliminary data.</text>
</comment>
<feature type="non-terminal residue" evidence="1">
    <location>
        <position position="109"/>
    </location>
</feature>
<dbReference type="AlphaFoldDB" id="A0AAW0SF24"/>
<name>A0AAW0SF24_SCYPA</name>
<accession>A0AAW0SF24</accession>
<protein>
    <submittedName>
        <fullName evidence="1">Uncharacterized protein</fullName>
    </submittedName>
</protein>
<sequence>LERMDDARIARKVYLWNESGSKWRKRCMRMTDRNGLQVVWAIRMAGRNQNEREWVVTRGGRVGAEWDVRKWKNEIDKEVKCVGLNEWKNEMERKKTLEWYKEKEAPRYE</sequence>
<reference evidence="1 2" key="1">
    <citation type="submission" date="2023-03" db="EMBL/GenBank/DDBJ databases">
        <title>High-quality genome of Scylla paramamosain provides insights in environmental adaptation.</title>
        <authorList>
            <person name="Zhang L."/>
        </authorList>
    </citation>
    <scope>NUCLEOTIDE SEQUENCE [LARGE SCALE GENOMIC DNA]</scope>
    <source>
        <strain evidence="1">LZ_2023a</strain>
        <tissue evidence="1">Muscle</tissue>
    </source>
</reference>
<evidence type="ECO:0000313" key="2">
    <source>
        <dbReference type="Proteomes" id="UP001487740"/>
    </source>
</evidence>
<dbReference type="EMBL" id="JARAKH010001248">
    <property type="protein sequence ID" value="KAK8373302.1"/>
    <property type="molecule type" value="Genomic_DNA"/>
</dbReference>
<proteinExistence type="predicted"/>
<evidence type="ECO:0000313" key="1">
    <source>
        <dbReference type="EMBL" id="KAK8373302.1"/>
    </source>
</evidence>
<dbReference type="Proteomes" id="UP001487740">
    <property type="component" value="Unassembled WGS sequence"/>
</dbReference>
<organism evidence="1 2">
    <name type="scientific">Scylla paramamosain</name>
    <name type="common">Mud crab</name>
    <dbReference type="NCBI Taxonomy" id="85552"/>
    <lineage>
        <taxon>Eukaryota</taxon>
        <taxon>Metazoa</taxon>
        <taxon>Ecdysozoa</taxon>
        <taxon>Arthropoda</taxon>
        <taxon>Crustacea</taxon>
        <taxon>Multicrustacea</taxon>
        <taxon>Malacostraca</taxon>
        <taxon>Eumalacostraca</taxon>
        <taxon>Eucarida</taxon>
        <taxon>Decapoda</taxon>
        <taxon>Pleocyemata</taxon>
        <taxon>Brachyura</taxon>
        <taxon>Eubrachyura</taxon>
        <taxon>Portunoidea</taxon>
        <taxon>Portunidae</taxon>
        <taxon>Portuninae</taxon>
        <taxon>Scylla</taxon>
    </lineage>
</organism>
<feature type="non-terminal residue" evidence="1">
    <location>
        <position position="1"/>
    </location>
</feature>
<keyword evidence="2" id="KW-1185">Reference proteome</keyword>
<gene>
    <name evidence="1" type="ORF">O3P69_007874</name>
</gene>